<name>A0A383DYD5_9ZZZZ</name>
<dbReference type="AlphaFoldDB" id="A0A383DYD5"/>
<organism evidence="1">
    <name type="scientific">marine metagenome</name>
    <dbReference type="NCBI Taxonomy" id="408172"/>
    <lineage>
        <taxon>unclassified sequences</taxon>
        <taxon>metagenomes</taxon>
        <taxon>ecological metagenomes</taxon>
    </lineage>
</organism>
<protein>
    <submittedName>
        <fullName evidence="1">Uncharacterized protein</fullName>
    </submittedName>
</protein>
<gene>
    <name evidence="1" type="ORF">METZ01_LOCUS502178</name>
</gene>
<feature type="non-terminal residue" evidence="1">
    <location>
        <position position="1"/>
    </location>
</feature>
<reference evidence="1" key="1">
    <citation type="submission" date="2018-05" db="EMBL/GenBank/DDBJ databases">
        <authorList>
            <person name="Lanie J.A."/>
            <person name="Ng W.-L."/>
            <person name="Kazmierczak K.M."/>
            <person name="Andrzejewski T.M."/>
            <person name="Davidsen T.M."/>
            <person name="Wayne K.J."/>
            <person name="Tettelin H."/>
            <person name="Glass J.I."/>
            <person name="Rusch D."/>
            <person name="Podicherti R."/>
            <person name="Tsui H.-C.T."/>
            <person name="Winkler M.E."/>
        </authorList>
    </citation>
    <scope>NUCLEOTIDE SEQUENCE</scope>
</reference>
<evidence type="ECO:0000313" key="1">
    <source>
        <dbReference type="EMBL" id="SVE49324.1"/>
    </source>
</evidence>
<proteinExistence type="predicted"/>
<accession>A0A383DYD5</accession>
<sequence length="204" mass="23004">DSILKNPIKLQALRSNSGWSLNTSSIDVITELLYRFEGDDKFTSTGFLNFLDPRTGKKMANPVINAPPDLGKTKIYFKHKGLGGEEHGPFEVVFDPGSALVDQSISMLKQIPGSWATYRFFQERGMFYLRPTSGCGVDKVIYAWDNDKILDKEFPIIECDSDNPYAHPPDYKNFLYAPTGTKFIAVQVFFKDGTKSKVRITKSK</sequence>
<dbReference type="EMBL" id="UINC01221124">
    <property type="protein sequence ID" value="SVE49324.1"/>
    <property type="molecule type" value="Genomic_DNA"/>
</dbReference>